<name>A0A179T3Z7_9BACI</name>
<evidence type="ECO:0000256" key="3">
    <source>
        <dbReference type="ARBA" id="ARBA00022729"/>
    </source>
</evidence>
<protein>
    <recommendedName>
        <fullName evidence="4">Periplasmic binding protein domain-containing protein</fullName>
    </recommendedName>
</protein>
<dbReference type="Gene3D" id="3.40.50.2300">
    <property type="match status" value="2"/>
</dbReference>
<gene>
    <name evidence="5" type="ORF">A6K24_16920</name>
</gene>
<comment type="caution">
    <text evidence="5">The sequence shown here is derived from an EMBL/GenBank/DDBJ whole genome shotgun (WGS) entry which is preliminary data.</text>
</comment>
<dbReference type="InterPro" id="IPR025997">
    <property type="entry name" value="SBP_2_dom"/>
</dbReference>
<dbReference type="InterPro" id="IPR028082">
    <property type="entry name" value="Peripla_BP_I"/>
</dbReference>
<keyword evidence="6" id="KW-1185">Reference proteome</keyword>
<dbReference type="PANTHER" id="PTHR46847">
    <property type="entry name" value="D-ALLOSE-BINDING PERIPLASMIC PROTEIN-RELATED"/>
    <property type="match status" value="1"/>
</dbReference>
<accession>A0A179T3Z7</accession>
<organism evidence="5 6">
    <name type="scientific">Metabacillus litoralis</name>
    <dbReference type="NCBI Taxonomy" id="152268"/>
    <lineage>
        <taxon>Bacteria</taxon>
        <taxon>Bacillati</taxon>
        <taxon>Bacillota</taxon>
        <taxon>Bacilli</taxon>
        <taxon>Bacillales</taxon>
        <taxon>Bacillaceae</taxon>
        <taxon>Metabacillus</taxon>
    </lineage>
</organism>
<comment type="similarity">
    <text evidence="2">Belongs to the bacterial solute-binding protein 2 family.</text>
</comment>
<dbReference type="STRING" id="152268.A6K24_16920"/>
<feature type="domain" description="Periplasmic binding protein" evidence="4">
    <location>
        <begin position="34"/>
        <end position="287"/>
    </location>
</feature>
<evidence type="ECO:0000313" key="6">
    <source>
        <dbReference type="Proteomes" id="UP000078534"/>
    </source>
</evidence>
<keyword evidence="3" id="KW-0732">Signal</keyword>
<evidence type="ECO:0000256" key="1">
    <source>
        <dbReference type="ARBA" id="ARBA00004196"/>
    </source>
</evidence>
<dbReference type="PANTHER" id="PTHR46847:SF1">
    <property type="entry name" value="D-ALLOSE-BINDING PERIPLASMIC PROTEIN-RELATED"/>
    <property type="match status" value="1"/>
</dbReference>
<reference evidence="6" key="1">
    <citation type="submission" date="2016-04" db="EMBL/GenBank/DDBJ databases">
        <authorList>
            <person name="Lyu Z."/>
            <person name="Lyu W."/>
        </authorList>
    </citation>
    <scope>NUCLEOTIDE SEQUENCE [LARGE SCALE GENOMIC DNA]</scope>
    <source>
        <strain evidence="6">C44</strain>
    </source>
</reference>
<evidence type="ECO:0000256" key="2">
    <source>
        <dbReference type="ARBA" id="ARBA00007639"/>
    </source>
</evidence>
<dbReference type="RefSeq" id="WP_066328427.1">
    <property type="nucleotide sequence ID" value="NZ_LWSG01000004.1"/>
</dbReference>
<dbReference type="SUPFAM" id="SSF53822">
    <property type="entry name" value="Periplasmic binding protein-like I"/>
    <property type="match status" value="1"/>
</dbReference>
<dbReference type="Proteomes" id="UP000078534">
    <property type="component" value="Unassembled WGS sequence"/>
</dbReference>
<dbReference type="EMBL" id="LWSG01000004">
    <property type="protein sequence ID" value="OAS88384.1"/>
    <property type="molecule type" value="Genomic_DNA"/>
</dbReference>
<dbReference type="GO" id="GO:0030313">
    <property type="term" value="C:cell envelope"/>
    <property type="evidence" value="ECO:0007669"/>
    <property type="project" value="UniProtKB-SubCell"/>
</dbReference>
<proteinExistence type="inferred from homology"/>
<dbReference type="GO" id="GO:0030246">
    <property type="term" value="F:carbohydrate binding"/>
    <property type="evidence" value="ECO:0007669"/>
    <property type="project" value="UniProtKB-ARBA"/>
</dbReference>
<dbReference type="Pfam" id="PF13407">
    <property type="entry name" value="Peripla_BP_4"/>
    <property type="match status" value="1"/>
</dbReference>
<dbReference type="AlphaFoldDB" id="A0A179T3Z7"/>
<evidence type="ECO:0000313" key="5">
    <source>
        <dbReference type="EMBL" id="OAS88384.1"/>
    </source>
</evidence>
<sequence length="316" mass="34306">MFKKSKLLLLIVFVFSAIIIGFITKSFADEKPKVVVVFKDLNSQYWEILNAGVIKGFQDFGIDGKVLAPRVGTIEEQNAILEQVLKEKPDVLVVSPIVPSEAIPILEKFVEIDIPVLLLDTDDPWANKTSYIGTNNFELGEKAGSLIASHLQPGDEVALIGGDLSSPVSGDRMRGAKQSLEDAGIIVAAQITELSNDSKPVRNAMTTILKNHHDIKGVMASNDEIALKALDVINERGMNIPVTGADGTTEMLELIKDGTLPGTVAQNPYDMGYLSVENALKVAEGEKVEKNIDSGVDIIIKENAEGRLKFLNKLLK</sequence>
<evidence type="ECO:0000259" key="4">
    <source>
        <dbReference type="Pfam" id="PF13407"/>
    </source>
</evidence>
<dbReference type="CDD" id="cd01536">
    <property type="entry name" value="PBP1_ABC_sugar_binding-like"/>
    <property type="match status" value="1"/>
</dbReference>
<comment type="subcellular location">
    <subcellularLocation>
        <location evidence="1">Cell envelope</location>
    </subcellularLocation>
</comment>